<dbReference type="PROSITE" id="PS51549">
    <property type="entry name" value="DM13"/>
    <property type="match status" value="1"/>
</dbReference>
<dbReference type="EMBL" id="GL433874">
    <property type="protein sequence ID" value="EFN50780.1"/>
    <property type="molecule type" value="Genomic_DNA"/>
</dbReference>
<dbReference type="KEGG" id="cvr:CHLNCDRAFT_142500"/>
<protein>
    <recommendedName>
        <fullName evidence="2">DM13 domain-containing protein</fullName>
    </recommendedName>
</protein>
<dbReference type="AlphaFoldDB" id="E1ZTS4"/>
<proteinExistence type="predicted"/>
<dbReference type="RefSeq" id="XP_005852317.1">
    <property type="nucleotide sequence ID" value="XM_005852255.1"/>
</dbReference>
<evidence type="ECO:0000256" key="1">
    <source>
        <dbReference type="SAM" id="MobiDB-lite"/>
    </source>
</evidence>
<dbReference type="InterPro" id="IPR045879">
    <property type="entry name" value="B561A"/>
</dbReference>
<reference evidence="3 4" key="1">
    <citation type="journal article" date="2010" name="Plant Cell">
        <title>The Chlorella variabilis NC64A genome reveals adaptation to photosymbiosis, coevolution with viruses, and cryptic sex.</title>
        <authorList>
            <person name="Blanc G."/>
            <person name="Duncan G."/>
            <person name="Agarkova I."/>
            <person name="Borodovsky M."/>
            <person name="Gurnon J."/>
            <person name="Kuo A."/>
            <person name="Lindquist E."/>
            <person name="Lucas S."/>
            <person name="Pangilinan J."/>
            <person name="Polle J."/>
            <person name="Salamov A."/>
            <person name="Terry A."/>
            <person name="Yamada T."/>
            <person name="Dunigan D.D."/>
            <person name="Grigoriev I.V."/>
            <person name="Claverie J.M."/>
            <person name="Van Etten J.L."/>
        </authorList>
    </citation>
    <scope>NUCLEOTIDE SEQUENCE [LARGE SCALE GENOMIC DNA]</scope>
    <source>
        <strain evidence="3 4">NC64A</strain>
    </source>
</reference>
<dbReference type="Pfam" id="PF10517">
    <property type="entry name" value="DM13"/>
    <property type="match status" value="1"/>
</dbReference>
<feature type="compositionally biased region" description="Pro residues" evidence="1">
    <location>
        <begin position="148"/>
        <end position="158"/>
    </location>
</feature>
<feature type="domain" description="DM13" evidence="2">
    <location>
        <begin position="21"/>
        <end position="127"/>
    </location>
</feature>
<dbReference type="PANTHER" id="PTHR47281">
    <property type="entry name" value="OS09G0557700 PROTEIN"/>
    <property type="match status" value="1"/>
</dbReference>
<dbReference type="InParanoid" id="E1ZTS4"/>
<dbReference type="GeneID" id="17350191"/>
<feature type="region of interest" description="Disordered" evidence="1">
    <location>
        <begin position="128"/>
        <end position="158"/>
    </location>
</feature>
<dbReference type="InterPro" id="IPR019545">
    <property type="entry name" value="DM13_domain"/>
</dbReference>
<dbReference type="eggNOG" id="KOG4731">
    <property type="taxonomic scope" value="Eukaryota"/>
</dbReference>
<evidence type="ECO:0000313" key="3">
    <source>
        <dbReference type="EMBL" id="EFN50780.1"/>
    </source>
</evidence>
<evidence type="ECO:0000313" key="4">
    <source>
        <dbReference type="Proteomes" id="UP000008141"/>
    </source>
</evidence>
<gene>
    <name evidence="3" type="ORF">CHLNCDRAFT_142500</name>
</gene>
<dbReference type="Proteomes" id="UP000008141">
    <property type="component" value="Unassembled WGS sequence"/>
</dbReference>
<dbReference type="STRING" id="554065.E1ZTS4"/>
<accession>E1ZTS4</accession>
<evidence type="ECO:0000259" key="2">
    <source>
        <dbReference type="PROSITE" id="PS51549"/>
    </source>
</evidence>
<dbReference type="PANTHER" id="PTHR47281:SF1">
    <property type="entry name" value="OS09G0557700 PROTEIN"/>
    <property type="match status" value="1"/>
</dbReference>
<dbReference type="SMART" id="SM00686">
    <property type="entry name" value="DM13"/>
    <property type="match status" value="1"/>
</dbReference>
<dbReference type="OrthoDB" id="507900at2759"/>
<sequence>MRQTAQYPPGLAQCTSNSPYVGFEGQLTEFEHDVSGTVRIVDDCTFEVSGFTYDGQGPDVYWWGGPSTDYSDIRSEGFRIVPEQVTRGYDGETVTFTLESGLTWDDVPVISLWCEDFAADFGHVELQQVNEDPPAEDEEPVAESPVEAPVPAPAPAEE</sequence>
<name>E1ZTS4_CHLVA</name>
<organism evidence="4">
    <name type="scientific">Chlorella variabilis</name>
    <name type="common">Green alga</name>
    <dbReference type="NCBI Taxonomy" id="554065"/>
    <lineage>
        <taxon>Eukaryota</taxon>
        <taxon>Viridiplantae</taxon>
        <taxon>Chlorophyta</taxon>
        <taxon>core chlorophytes</taxon>
        <taxon>Trebouxiophyceae</taxon>
        <taxon>Chlorellales</taxon>
        <taxon>Chlorellaceae</taxon>
        <taxon>Chlorella clade</taxon>
        <taxon>Chlorella</taxon>
    </lineage>
</organism>
<keyword evidence="4" id="KW-1185">Reference proteome</keyword>